<organism evidence="1 2">
    <name type="scientific">Portunus trituberculatus</name>
    <name type="common">Swimming crab</name>
    <name type="synonym">Neptunus trituberculatus</name>
    <dbReference type="NCBI Taxonomy" id="210409"/>
    <lineage>
        <taxon>Eukaryota</taxon>
        <taxon>Metazoa</taxon>
        <taxon>Ecdysozoa</taxon>
        <taxon>Arthropoda</taxon>
        <taxon>Crustacea</taxon>
        <taxon>Multicrustacea</taxon>
        <taxon>Malacostraca</taxon>
        <taxon>Eumalacostraca</taxon>
        <taxon>Eucarida</taxon>
        <taxon>Decapoda</taxon>
        <taxon>Pleocyemata</taxon>
        <taxon>Brachyura</taxon>
        <taxon>Eubrachyura</taxon>
        <taxon>Portunoidea</taxon>
        <taxon>Portunidae</taxon>
        <taxon>Portuninae</taxon>
        <taxon>Portunus</taxon>
    </lineage>
</organism>
<comment type="caution">
    <text evidence="1">The sequence shown here is derived from an EMBL/GenBank/DDBJ whole genome shotgun (WGS) entry which is preliminary data.</text>
</comment>
<dbReference type="EMBL" id="VSRR010029916">
    <property type="protein sequence ID" value="MPC69742.1"/>
    <property type="molecule type" value="Genomic_DNA"/>
</dbReference>
<gene>
    <name evidence="1" type="ORF">E2C01_063973</name>
</gene>
<sequence length="47" mass="5439">MIALPADIRGLEINTRPRRDTRVPLQPLTTRAFCLQMFGRSRQVNTQ</sequence>
<evidence type="ECO:0000313" key="2">
    <source>
        <dbReference type="Proteomes" id="UP000324222"/>
    </source>
</evidence>
<reference evidence="1 2" key="1">
    <citation type="submission" date="2019-05" db="EMBL/GenBank/DDBJ databases">
        <title>Another draft genome of Portunus trituberculatus and its Hox gene families provides insights of decapod evolution.</title>
        <authorList>
            <person name="Jeong J.-H."/>
            <person name="Song I."/>
            <person name="Kim S."/>
            <person name="Choi T."/>
            <person name="Kim D."/>
            <person name="Ryu S."/>
            <person name="Kim W."/>
        </authorList>
    </citation>
    <scope>NUCLEOTIDE SEQUENCE [LARGE SCALE GENOMIC DNA]</scope>
    <source>
        <tissue evidence="1">Muscle</tissue>
    </source>
</reference>
<dbReference type="AlphaFoldDB" id="A0A5B7HF32"/>
<dbReference type="Proteomes" id="UP000324222">
    <property type="component" value="Unassembled WGS sequence"/>
</dbReference>
<proteinExistence type="predicted"/>
<keyword evidence="2" id="KW-1185">Reference proteome</keyword>
<protein>
    <submittedName>
        <fullName evidence="1">Uncharacterized protein</fullName>
    </submittedName>
</protein>
<name>A0A5B7HF32_PORTR</name>
<evidence type="ECO:0000313" key="1">
    <source>
        <dbReference type="EMBL" id="MPC69742.1"/>
    </source>
</evidence>
<accession>A0A5B7HF32</accession>